<name>A0ABR7RJ89_9PROT</name>
<sequence length="352" mass="35188">MTDLMHRQQDSAAIAAELRRLSPAYAPTPLLDLPRLAARLGVEQVLAKDESHRMLRSFKSLGGTYAGLRALARAAGGDIATLLAERPAGQPALVCASDGNHGLAVALAASRAGAAARVFLHRAVPASRAARIAAEGAEIVWVQGTYDDAVDAAAAAARTEGDILVADTTDDPDDLVVGDVMAGYGVIAAEIRQQMTAGGMAPPTHVFVQAGVGGLAAAMAAGLTQWLAAPARVVAVEPEEAPSVSAGLAAGRAVRVPGALETTAEMLSCGEASVPALAVLRRHGAVAMTVPEAGLEAAPAVLCAAGGPATTPSGATGLAGLLQAGENRSFGLDAGSRVLVLVTEAALDDGAA</sequence>
<dbReference type="Gene3D" id="3.40.50.1100">
    <property type="match status" value="2"/>
</dbReference>
<feature type="domain" description="Tryptophan synthase beta chain-like PALP" evidence="3">
    <location>
        <begin position="22"/>
        <end position="343"/>
    </location>
</feature>
<dbReference type="PANTHER" id="PTHR42937:SF1">
    <property type="entry name" value="DIAMINOPROPIONATE AMMONIA-LYASE"/>
    <property type="match status" value="1"/>
</dbReference>
<dbReference type="InterPro" id="IPR001926">
    <property type="entry name" value="TrpB-like_PALP"/>
</dbReference>
<evidence type="ECO:0000313" key="4">
    <source>
        <dbReference type="EMBL" id="MBC9206197.1"/>
    </source>
</evidence>
<dbReference type="InterPro" id="IPR036052">
    <property type="entry name" value="TrpB-like_PALP_sf"/>
</dbReference>
<dbReference type="SUPFAM" id="SSF53686">
    <property type="entry name" value="Tryptophan synthase beta subunit-like PLP-dependent enzymes"/>
    <property type="match status" value="1"/>
</dbReference>
<keyword evidence="5" id="KW-1185">Reference proteome</keyword>
<proteinExistence type="predicted"/>
<dbReference type="PANTHER" id="PTHR42937">
    <property type="match status" value="1"/>
</dbReference>
<reference evidence="4 5" key="1">
    <citation type="journal article" date="2013" name="Int. J. Syst. Evol. Microbiol.">
        <title>Roseomonas aerophila sp. nov., isolated from air.</title>
        <authorList>
            <person name="Kim S.J."/>
            <person name="Weon H.Y."/>
            <person name="Ahn J.H."/>
            <person name="Hong S.B."/>
            <person name="Seok S.J."/>
            <person name="Whang K.S."/>
            <person name="Kwon S.W."/>
        </authorList>
    </citation>
    <scope>NUCLEOTIDE SEQUENCE [LARGE SCALE GENOMIC DNA]</scope>
    <source>
        <strain evidence="4 5">NBRC 108923</strain>
    </source>
</reference>
<accession>A0ABR7RJ89</accession>
<organism evidence="4 5">
    <name type="scientific">Teichococcus aerophilus</name>
    <dbReference type="NCBI Taxonomy" id="1224513"/>
    <lineage>
        <taxon>Bacteria</taxon>
        <taxon>Pseudomonadati</taxon>
        <taxon>Pseudomonadota</taxon>
        <taxon>Alphaproteobacteria</taxon>
        <taxon>Acetobacterales</taxon>
        <taxon>Roseomonadaceae</taxon>
        <taxon>Roseomonas</taxon>
    </lineage>
</organism>
<dbReference type="EMBL" id="JACTVA010000005">
    <property type="protein sequence ID" value="MBC9206197.1"/>
    <property type="molecule type" value="Genomic_DNA"/>
</dbReference>
<evidence type="ECO:0000259" key="3">
    <source>
        <dbReference type="Pfam" id="PF00291"/>
    </source>
</evidence>
<evidence type="ECO:0000256" key="2">
    <source>
        <dbReference type="ARBA" id="ARBA00022898"/>
    </source>
</evidence>
<evidence type="ECO:0000313" key="5">
    <source>
        <dbReference type="Proteomes" id="UP000626026"/>
    </source>
</evidence>
<dbReference type="Proteomes" id="UP000626026">
    <property type="component" value="Unassembled WGS sequence"/>
</dbReference>
<comment type="cofactor">
    <cofactor evidence="1">
        <name>pyridoxal 5'-phosphate</name>
        <dbReference type="ChEBI" id="CHEBI:597326"/>
    </cofactor>
</comment>
<dbReference type="Pfam" id="PF00291">
    <property type="entry name" value="PALP"/>
    <property type="match status" value="1"/>
</dbReference>
<comment type="caution">
    <text evidence="4">The sequence shown here is derived from an EMBL/GenBank/DDBJ whole genome shotgun (WGS) entry which is preliminary data.</text>
</comment>
<protein>
    <submittedName>
        <fullName evidence="4">Pyridoxal-phosphate dependent enzyme</fullName>
    </submittedName>
</protein>
<gene>
    <name evidence="4" type="ORF">IBL26_05060</name>
</gene>
<evidence type="ECO:0000256" key="1">
    <source>
        <dbReference type="ARBA" id="ARBA00001933"/>
    </source>
</evidence>
<dbReference type="RefSeq" id="WP_187783370.1">
    <property type="nucleotide sequence ID" value="NZ_JACTVA010000005.1"/>
</dbReference>
<keyword evidence="2" id="KW-0663">Pyridoxal phosphate</keyword>